<dbReference type="AlphaFoldDB" id="A0A2X3DYJ7"/>
<dbReference type="Proteomes" id="UP000250166">
    <property type="component" value="Unassembled WGS sequence"/>
</dbReference>
<protein>
    <submittedName>
        <fullName evidence="1">Uncharacterized protein</fullName>
    </submittedName>
</protein>
<sequence>MSRYEAQVNLPLALNKTIRLCSMRFFKICFRSLRNYIERLSNE</sequence>
<evidence type="ECO:0000313" key="1">
    <source>
        <dbReference type="EMBL" id="SQC36332.1"/>
    </source>
</evidence>
<reference evidence="1 2" key="1">
    <citation type="submission" date="2018-06" db="EMBL/GenBank/DDBJ databases">
        <authorList>
            <consortium name="Pathogen Informatics"/>
            <person name="Doyle S."/>
        </authorList>
    </citation>
    <scope>NUCLEOTIDE SEQUENCE [LARGE SCALE GENOMIC DNA]</scope>
    <source>
        <strain evidence="1 2">NCTC13102</strain>
    </source>
</reference>
<evidence type="ECO:0000313" key="2">
    <source>
        <dbReference type="Proteomes" id="UP000250166"/>
    </source>
</evidence>
<proteinExistence type="predicted"/>
<organism evidence="1 2">
    <name type="scientific">Helicobacter fennelliae</name>
    <dbReference type="NCBI Taxonomy" id="215"/>
    <lineage>
        <taxon>Bacteria</taxon>
        <taxon>Pseudomonadati</taxon>
        <taxon>Campylobacterota</taxon>
        <taxon>Epsilonproteobacteria</taxon>
        <taxon>Campylobacterales</taxon>
        <taxon>Helicobacteraceae</taxon>
        <taxon>Helicobacter</taxon>
    </lineage>
</organism>
<gene>
    <name evidence="1" type="ORF">NCTC13102_02139</name>
</gene>
<dbReference type="EMBL" id="UAWL01000022">
    <property type="protein sequence ID" value="SQC36332.1"/>
    <property type="molecule type" value="Genomic_DNA"/>
</dbReference>
<accession>A0A2X3DYJ7</accession>
<name>A0A2X3DYJ7_9HELI</name>